<name>X0T798_9ZZZZ</name>
<keyword evidence="1" id="KW-0472">Membrane</keyword>
<dbReference type="Pfam" id="PF13239">
    <property type="entry name" value="2TM"/>
    <property type="match status" value="2"/>
</dbReference>
<dbReference type="EMBL" id="BARS01002310">
    <property type="protein sequence ID" value="GAF84047.1"/>
    <property type="molecule type" value="Genomic_DNA"/>
</dbReference>
<accession>X0T798</accession>
<reference evidence="3" key="1">
    <citation type="journal article" date="2014" name="Front. Microbiol.">
        <title>High frequency of phylogenetically diverse reductive dehalogenase-homologous genes in deep subseafloor sedimentary metagenomes.</title>
        <authorList>
            <person name="Kawai M."/>
            <person name="Futagami T."/>
            <person name="Toyoda A."/>
            <person name="Takaki Y."/>
            <person name="Nishi S."/>
            <person name="Hori S."/>
            <person name="Arai W."/>
            <person name="Tsubouchi T."/>
            <person name="Morono Y."/>
            <person name="Uchiyama I."/>
            <person name="Ito T."/>
            <person name="Fujiyama A."/>
            <person name="Inagaki F."/>
            <person name="Takami H."/>
        </authorList>
    </citation>
    <scope>NUCLEOTIDE SEQUENCE</scope>
    <source>
        <strain evidence="3">Expedition CK06-06</strain>
    </source>
</reference>
<dbReference type="AlphaFoldDB" id="X0T798"/>
<evidence type="ECO:0000259" key="2">
    <source>
        <dbReference type="Pfam" id="PF13239"/>
    </source>
</evidence>
<feature type="transmembrane region" description="Helical" evidence="1">
    <location>
        <begin position="12"/>
        <end position="33"/>
    </location>
</feature>
<dbReference type="InterPro" id="IPR025698">
    <property type="entry name" value="2TM_dom"/>
</dbReference>
<feature type="transmembrane region" description="Helical" evidence="1">
    <location>
        <begin position="99"/>
        <end position="122"/>
    </location>
</feature>
<protein>
    <recommendedName>
        <fullName evidence="2">2TM domain-containing protein</fullName>
    </recommendedName>
</protein>
<feature type="non-terminal residue" evidence="3">
    <location>
        <position position="1"/>
    </location>
</feature>
<evidence type="ECO:0000256" key="1">
    <source>
        <dbReference type="SAM" id="Phobius"/>
    </source>
</evidence>
<feature type="domain" description="2TM" evidence="2">
    <location>
        <begin position="11"/>
        <end position="57"/>
    </location>
</feature>
<organism evidence="3">
    <name type="scientific">marine sediment metagenome</name>
    <dbReference type="NCBI Taxonomy" id="412755"/>
    <lineage>
        <taxon>unclassified sequences</taxon>
        <taxon>metagenomes</taxon>
        <taxon>ecological metagenomes</taxon>
    </lineage>
</organism>
<feature type="domain" description="2TM" evidence="2">
    <location>
        <begin position="70"/>
        <end position="138"/>
    </location>
</feature>
<gene>
    <name evidence="3" type="ORF">S01H1_04367</name>
</gene>
<comment type="caution">
    <text evidence="3">The sequence shown here is derived from an EMBL/GenBank/DDBJ whole genome shotgun (WGS) entry which is preliminary data.</text>
</comment>
<sequence length="154" mass="18235">IAAQKVSFRFSVKIHIAIFIVVNVLLLIVNFFYTPELYWIVFPFFSWLIGVNIHTLSYILYARGVFPMAKRGMIYHLDSYIFVMLFMFIINLVTLSGFYWVLLPALFWGTGVIVHVIIYFLFYSGKNKKPGKFESRMERAIEKELNKMRKKQNK</sequence>
<keyword evidence="1" id="KW-1133">Transmembrane helix</keyword>
<keyword evidence="1" id="KW-0812">Transmembrane</keyword>
<proteinExistence type="predicted"/>
<feature type="transmembrane region" description="Helical" evidence="1">
    <location>
        <begin position="39"/>
        <end position="61"/>
    </location>
</feature>
<feature type="transmembrane region" description="Helical" evidence="1">
    <location>
        <begin position="73"/>
        <end position="93"/>
    </location>
</feature>
<evidence type="ECO:0000313" key="3">
    <source>
        <dbReference type="EMBL" id="GAF84047.1"/>
    </source>
</evidence>